<name>A0A1B4FAL6_9BURK</name>
<evidence type="ECO:0000313" key="3">
    <source>
        <dbReference type="Proteomes" id="UP000062519"/>
    </source>
</evidence>
<keyword evidence="2" id="KW-0378">Hydrolase</keyword>
<protein>
    <submittedName>
        <fullName evidence="2">Metal-dependent hydrolase</fullName>
    </submittedName>
</protein>
<dbReference type="PANTHER" id="PTHR30399:SF1">
    <property type="entry name" value="UTP PYROPHOSPHATASE"/>
    <property type="match status" value="1"/>
</dbReference>
<feature type="domain" description="YgjP-like metallopeptidase" evidence="1">
    <location>
        <begin position="28"/>
        <end position="232"/>
    </location>
</feature>
<dbReference type="PANTHER" id="PTHR30399">
    <property type="entry name" value="UNCHARACTERIZED PROTEIN YGJP"/>
    <property type="match status" value="1"/>
</dbReference>
<proteinExistence type="predicted"/>
<dbReference type="CDD" id="cd07344">
    <property type="entry name" value="M48_yhfN_like"/>
    <property type="match status" value="1"/>
</dbReference>
<reference evidence="2 3" key="1">
    <citation type="submission" date="2015-12" db="EMBL/GenBank/DDBJ databases">
        <title>Diversity of Burkholderia near neighbor genomes.</title>
        <authorList>
            <person name="Sahl J."/>
            <person name="Wagner D."/>
            <person name="Keim P."/>
        </authorList>
    </citation>
    <scope>NUCLEOTIDE SEQUENCE [LARGE SCALE GENOMIC DNA]</scope>
    <source>
        <strain evidence="2 3">BDU6</strain>
    </source>
</reference>
<dbReference type="Pfam" id="PF01863">
    <property type="entry name" value="YgjP-like"/>
    <property type="match status" value="1"/>
</dbReference>
<dbReference type="Gene3D" id="3.30.2010.10">
    <property type="entry name" value="Metalloproteases ('zincins'), catalytic domain"/>
    <property type="match status" value="1"/>
</dbReference>
<dbReference type="AlphaFoldDB" id="A0A1B4FAL6"/>
<dbReference type="InterPro" id="IPR053136">
    <property type="entry name" value="UTP_pyrophosphatase-like"/>
</dbReference>
<accession>A0A1B4FAL6</accession>
<keyword evidence="3" id="KW-1185">Reference proteome</keyword>
<dbReference type="KEGG" id="buu:WS70_02120"/>
<dbReference type="GO" id="GO:0016787">
    <property type="term" value="F:hydrolase activity"/>
    <property type="evidence" value="ECO:0007669"/>
    <property type="project" value="UniProtKB-KW"/>
</dbReference>
<dbReference type="EMBL" id="CP013386">
    <property type="protein sequence ID" value="AOJ00760.1"/>
    <property type="molecule type" value="Genomic_DNA"/>
</dbReference>
<organism evidence="2 3">
    <name type="scientific">Burkholderia mayonis</name>
    <dbReference type="NCBI Taxonomy" id="1385591"/>
    <lineage>
        <taxon>Bacteria</taxon>
        <taxon>Pseudomonadati</taxon>
        <taxon>Pseudomonadota</taxon>
        <taxon>Betaproteobacteria</taxon>
        <taxon>Burkholderiales</taxon>
        <taxon>Burkholderiaceae</taxon>
        <taxon>Burkholderia</taxon>
        <taxon>pseudomallei group</taxon>
    </lineage>
</organism>
<dbReference type="Proteomes" id="UP000062519">
    <property type="component" value="Chromosome 1"/>
</dbReference>
<dbReference type="InterPro" id="IPR002725">
    <property type="entry name" value="YgjP-like_metallopeptidase"/>
</dbReference>
<sequence>MIVELRNSIDLGDLQVDVIRKEIKHVHLSVYPPDGRVRISAPLHMTPDIIRVYAITRLDWIRRQQRKLLSQERETSREYLDRESHYVWGKRYLLRIVEADSAPAVRLKHSTLELSIRPGSDASRRCELLDAWYRDQLRAAVPALLKKWEPLLGVKAHRVLVQHMKTQWGSCNPVSGNIRLNTDLARKPSDCLEYILLHELLHLIEPTHNARFQSLMDRFMPQWRQIRDEVNRLPVRHEHWVY</sequence>
<gene>
    <name evidence="2" type="ORF">WS70_02120</name>
</gene>
<evidence type="ECO:0000259" key="1">
    <source>
        <dbReference type="Pfam" id="PF01863"/>
    </source>
</evidence>
<evidence type="ECO:0000313" key="2">
    <source>
        <dbReference type="EMBL" id="AOJ00760.1"/>
    </source>
</evidence>